<dbReference type="CDD" id="cd18618">
    <property type="entry name" value="GH43_Xsa43E-like"/>
    <property type="match status" value="1"/>
</dbReference>
<dbReference type="GO" id="GO:0045493">
    <property type="term" value="P:xylan catabolic process"/>
    <property type="evidence" value="ECO:0007669"/>
    <property type="project" value="UniProtKB-KW"/>
</dbReference>
<comment type="similarity">
    <text evidence="1">Belongs to the glycosyl hydrolase 43 family.</text>
</comment>
<dbReference type="Gene3D" id="2.115.10.20">
    <property type="entry name" value="Glycosyl hydrolase domain, family 43"/>
    <property type="match status" value="3"/>
</dbReference>
<keyword evidence="3" id="KW-0378">Hydrolase</keyword>
<reference evidence="7" key="1">
    <citation type="submission" date="2022-01" db="EMBL/GenBank/DDBJ databases">
        <title>Novel bile acid biosynthetic pathways are enriched in the microbiome of centenarians.</title>
        <authorList>
            <person name="Sato Y."/>
            <person name="Atarashi K."/>
            <person name="Plichta R.D."/>
            <person name="Arai Y."/>
            <person name="Sasajima S."/>
            <person name="Kearney M.S."/>
            <person name="Suda W."/>
            <person name="Takeshita K."/>
            <person name="Sasaki T."/>
            <person name="Okamoto S."/>
            <person name="Skelly N.A."/>
            <person name="Okamura Y."/>
            <person name="Vlamakis H."/>
            <person name="Li Y."/>
            <person name="Tanoue T."/>
            <person name="Takei H."/>
            <person name="Nittono H."/>
            <person name="Narushima S."/>
            <person name="Irie J."/>
            <person name="Itoh H."/>
            <person name="Moriya K."/>
            <person name="Sugiura Y."/>
            <person name="Suematsu M."/>
            <person name="Moritoki N."/>
            <person name="Shibata S."/>
            <person name="Littman R.D."/>
            <person name="Fischbach A.M."/>
            <person name="Uwamino Y."/>
            <person name="Inoue T."/>
            <person name="Honda A."/>
            <person name="Hattori M."/>
            <person name="Murai T."/>
            <person name="Xavier J.R."/>
            <person name="Hirose N."/>
            <person name="Honda K."/>
        </authorList>
    </citation>
    <scope>NUCLEOTIDE SEQUENCE</scope>
    <source>
        <strain evidence="7">CE91-St7</strain>
    </source>
</reference>
<evidence type="ECO:0000256" key="2">
    <source>
        <dbReference type="ARBA" id="ARBA00022651"/>
    </source>
</evidence>
<keyword evidence="2" id="KW-0624">Polysaccharide degradation</keyword>
<evidence type="ECO:0000256" key="4">
    <source>
        <dbReference type="ARBA" id="ARBA00023277"/>
    </source>
</evidence>
<dbReference type="Pfam" id="PF04616">
    <property type="entry name" value="Glyco_hydro_43"/>
    <property type="match status" value="3"/>
</dbReference>
<dbReference type="AlphaFoldDB" id="A0AA37KCG1"/>
<name>A0AA37KCG1_9BACT</name>
<evidence type="ECO:0000256" key="6">
    <source>
        <dbReference type="PIRSR" id="PIRSR606710-2"/>
    </source>
</evidence>
<dbReference type="EMBL" id="BQOB01000001">
    <property type="protein sequence ID" value="GKH79252.1"/>
    <property type="molecule type" value="Genomic_DNA"/>
</dbReference>
<feature type="site" description="Important for catalytic activity, responsible for pKa modulation of the active site Glu and correct orientation of both the proton donor and substrate" evidence="6">
    <location>
        <position position="770"/>
    </location>
</feature>
<dbReference type="InterPro" id="IPR006710">
    <property type="entry name" value="Glyco_hydro_43"/>
</dbReference>
<dbReference type="InterPro" id="IPR052176">
    <property type="entry name" value="Glycosyl_Hydrlase_43_Enz"/>
</dbReference>
<comment type="caution">
    <text evidence="7">The sequence shown here is derived from an EMBL/GenBank/DDBJ whole genome shotgun (WGS) entry which is preliminary data.</text>
</comment>
<evidence type="ECO:0000256" key="5">
    <source>
        <dbReference type="ARBA" id="ARBA00023295"/>
    </source>
</evidence>
<keyword evidence="4" id="KW-0119">Carbohydrate metabolism</keyword>
<dbReference type="CDD" id="cd18828">
    <property type="entry name" value="GH43_BT3675-like"/>
    <property type="match status" value="1"/>
</dbReference>
<keyword evidence="2" id="KW-0858">Xylan degradation</keyword>
<dbReference type="PANTHER" id="PTHR43772:SF2">
    <property type="entry name" value="PUTATIVE (AFU_ORTHOLOGUE AFUA_2G04480)-RELATED"/>
    <property type="match status" value="1"/>
</dbReference>
<keyword evidence="5" id="KW-0326">Glycosidase</keyword>
<dbReference type="SUPFAM" id="SSF75005">
    <property type="entry name" value="Arabinanase/levansucrase/invertase"/>
    <property type="match status" value="3"/>
</dbReference>
<protein>
    <recommendedName>
        <fullName evidence="9">Family 43 glycosylhydrolase</fullName>
    </recommendedName>
</protein>
<evidence type="ECO:0008006" key="9">
    <source>
        <dbReference type="Google" id="ProtNLM"/>
    </source>
</evidence>
<dbReference type="Proteomes" id="UP001055104">
    <property type="component" value="Unassembled WGS sequence"/>
</dbReference>
<dbReference type="CDD" id="cd08983">
    <property type="entry name" value="GH43_Bt3655-like"/>
    <property type="match status" value="1"/>
</dbReference>
<evidence type="ECO:0000256" key="3">
    <source>
        <dbReference type="ARBA" id="ARBA00022801"/>
    </source>
</evidence>
<evidence type="ECO:0000313" key="7">
    <source>
        <dbReference type="EMBL" id="GKH79252.1"/>
    </source>
</evidence>
<organism evidence="7 8">
    <name type="scientific">Phocaeicola dorei</name>
    <dbReference type="NCBI Taxonomy" id="357276"/>
    <lineage>
        <taxon>Bacteria</taxon>
        <taxon>Pseudomonadati</taxon>
        <taxon>Bacteroidota</taxon>
        <taxon>Bacteroidia</taxon>
        <taxon>Bacteroidales</taxon>
        <taxon>Bacteroidaceae</taxon>
        <taxon>Phocaeicola</taxon>
    </lineage>
</organism>
<proteinExistence type="inferred from homology"/>
<evidence type="ECO:0000256" key="1">
    <source>
        <dbReference type="ARBA" id="ARBA00009865"/>
    </source>
</evidence>
<gene>
    <name evidence="7" type="ORF">CE91St7_01360</name>
</gene>
<dbReference type="GO" id="GO:0004553">
    <property type="term" value="F:hydrolase activity, hydrolyzing O-glycosyl compounds"/>
    <property type="evidence" value="ECO:0007669"/>
    <property type="project" value="InterPro"/>
</dbReference>
<evidence type="ECO:0000313" key="8">
    <source>
        <dbReference type="Proteomes" id="UP001055104"/>
    </source>
</evidence>
<accession>A0AA37KCG1</accession>
<sequence>MLGIVVSGFATKKTNIYQGYLFAYFEGTGPKEKQEQLRFAYSSDARNWYALNNNRPVLRSKDISQTGGIRDPHILRRTDGNGFYVVATDMFVMKDGWEHNPGIVMLKSDNLTDWNHSVIDLASLYPEKFGNVKWVWAPQTIYDPAERKYLVYFTVRFNGDGHLDFYSAYANKDFTGFEAEPTLMFRAKYGAIDGDIIYKDGVYHLFYKGNTKDKNGKELKNGIRQATSKSLKGPWKENFKYVDAYAGTSTVVEGSGIFKLNDSDEYILMYDLYTSGRYEFQRSKDLYTFTSKPESFTKNFYPRHGTVMSITREEAYRLNMKWGGIPQETLNDPYDFVADGNPIVTHKYTSDPAPLVVGDTLWLYTGHDYAGRQGGYKLKDWCLFSTTDMIHWTEHPTPLKLSEFTWDKSGAAYASHVAERNGKYYFYASTNGSGIGVAVADNPRGPFKDALGKPLLTNKDCPGATHWWVCIDPAVFIDDDGQAWIFWGNKICYYAKLKENMIEIDGPVRVVNIQNTGKDMDFTEAPWVHKHKGKYYLTYASGWPEKISYAMADRIEGPYTCKGILAEISGNSNTTHPGIVEFKGQAYFFTHNGGLPDGGSYSRSVCSEFLRYNADGTIQKVEASTEGADRGFVPFDNKNNPVIPGYNADPEVMYSHNTGKYYIYPTSDGFHEWSGHYFKAFSSSDLKHWKDEGVIFDFKNDLSWADKNAWAPTIIERKINGKYRYFYYYSAEKKIGVAVSDSPTGPFKDPIGKPLIDYKPEGVRGGQQIDPDVFHDPQSGKYYIYWGCGYLAVAELNDDMVSVRKETMKLITPKSPFTEGAEVFYRNGLYYFLWSENDTRSEDYRVRYAIAKSPVGPLEVPDKNLILWKRPEKGIYGTGHNAVLKMNGKDEWYIVYHRFRRPNAIKMGWAAGYHREVCMDKMEFETDGRIKIVEPTL</sequence>
<dbReference type="InterPro" id="IPR023296">
    <property type="entry name" value="Glyco_hydro_beta-prop_sf"/>
</dbReference>
<dbReference type="PANTHER" id="PTHR43772">
    <property type="entry name" value="ENDO-1,4-BETA-XYLANASE"/>
    <property type="match status" value="1"/>
</dbReference>